<dbReference type="GO" id="GO:0016747">
    <property type="term" value="F:acyltransferase activity, transferring groups other than amino-acyl groups"/>
    <property type="evidence" value="ECO:0007669"/>
    <property type="project" value="InterPro"/>
</dbReference>
<dbReference type="SUPFAM" id="SSF55729">
    <property type="entry name" value="Acyl-CoA N-acyltransferases (Nat)"/>
    <property type="match status" value="1"/>
</dbReference>
<dbReference type="PANTHER" id="PTHR43610">
    <property type="entry name" value="BLL6696 PROTEIN"/>
    <property type="match status" value="1"/>
</dbReference>
<reference evidence="2" key="1">
    <citation type="submission" date="2021-01" db="EMBL/GenBank/DDBJ databases">
        <title>Lacisediminihabitans sp. nov. strain G11-30, isolated from Antarctic Soil.</title>
        <authorList>
            <person name="Li J."/>
        </authorList>
    </citation>
    <scope>NUCLEOTIDE SEQUENCE</scope>
    <source>
        <strain evidence="2">G11-30</strain>
    </source>
</reference>
<gene>
    <name evidence="2" type="ORF">IV501_13150</name>
</gene>
<dbReference type="Pfam" id="PF13302">
    <property type="entry name" value="Acetyltransf_3"/>
    <property type="match status" value="1"/>
</dbReference>
<dbReference type="PANTHER" id="PTHR43610:SF1">
    <property type="entry name" value="N-ACETYLTRANSFERASE DOMAIN-CONTAINING PROTEIN"/>
    <property type="match status" value="1"/>
</dbReference>
<dbReference type="InterPro" id="IPR000182">
    <property type="entry name" value="GNAT_dom"/>
</dbReference>
<dbReference type="InterPro" id="IPR016181">
    <property type="entry name" value="Acyl_CoA_acyltransferase"/>
</dbReference>
<dbReference type="RefSeq" id="WP_200556776.1">
    <property type="nucleotide sequence ID" value="NZ_JAEPES010000004.1"/>
</dbReference>
<protein>
    <submittedName>
        <fullName evidence="2">GNAT family N-acetyltransferase</fullName>
    </submittedName>
</protein>
<accession>A0A934SV37</accession>
<name>A0A934SV37_9MICO</name>
<evidence type="ECO:0000313" key="2">
    <source>
        <dbReference type="EMBL" id="MBK4348584.1"/>
    </source>
</evidence>
<sequence length="212" mass="23051">MTATRPTPARLPGRFVTLEPLTHDQLPALFRAIGTPQVFAGGYGGGPAGVPQSEAQFIEFANGYYPFETGNPYAVVLTGGPHDGELVGTSTLSDFMPQWGSTHIGWTAYDPRAWGTAVNAETKLLMLGLAFDHGFERVKLQADSLNERSRAAIAGIGATFEGVLRHDRPRADGSWRDTAVYSILADEWPDVRAGLEARLSRHGDRPVLFRSR</sequence>
<proteinExistence type="predicted"/>
<evidence type="ECO:0000259" key="1">
    <source>
        <dbReference type="Pfam" id="PF13302"/>
    </source>
</evidence>
<dbReference type="Gene3D" id="3.40.630.30">
    <property type="match status" value="1"/>
</dbReference>
<feature type="domain" description="N-acetyltransferase" evidence="1">
    <location>
        <begin position="16"/>
        <end position="158"/>
    </location>
</feature>
<dbReference type="EMBL" id="JAEPES010000004">
    <property type="protein sequence ID" value="MBK4348584.1"/>
    <property type="molecule type" value="Genomic_DNA"/>
</dbReference>
<comment type="caution">
    <text evidence="2">The sequence shown here is derived from an EMBL/GenBank/DDBJ whole genome shotgun (WGS) entry which is preliminary data.</text>
</comment>
<keyword evidence="3" id="KW-1185">Reference proteome</keyword>
<evidence type="ECO:0000313" key="3">
    <source>
        <dbReference type="Proteomes" id="UP000636458"/>
    </source>
</evidence>
<dbReference type="Proteomes" id="UP000636458">
    <property type="component" value="Unassembled WGS sequence"/>
</dbReference>
<organism evidence="2 3">
    <name type="scientific">Lacisediminihabitans changchengi</name>
    <dbReference type="NCBI Taxonomy" id="2787634"/>
    <lineage>
        <taxon>Bacteria</taxon>
        <taxon>Bacillati</taxon>
        <taxon>Actinomycetota</taxon>
        <taxon>Actinomycetes</taxon>
        <taxon>Micrococcales</taxon>
        <taxon>Microbacteriaceae</taxon>
        <taxon>Lacisediminihabitans</taxon>
    </lineage>
</organism>
<dbReference type="AlphaFoldDB" id="A0A934SV37"/>